<dbReference type="PROSITE" id="PS51318">
    <property type="entry name" value="TAT"/>
    <property type="match status" value="1"/>
</dbReference>
<dbReference type="InterPro" id="IPR007312">
    <property type="entry name" value="Phosphoesterase"/>
</dbReference>
<dbReference type="Proteomes" id="UP001592582">
    <property type="component" value="Unassembled WGS sequence"/>
</dbReference>
<dbReference type="InterPro" id="IPR008979">
    <property type="entry name" value="Galactose-bd-like_sf"/>
</dbReference>
<dbReference type="EMBL" id="JBHEZX010000015">
    <property type="protein sequence ID" value="MFC1413271.1"/>
    <property type="molecule type" value="Genomic_DNA"/>
</dbReference>
<dbReference type="InterPro" id="IPR023346">
    <property type="entry name" value="Lysozyme-like_dom_sf"/>
</dbReference>
<dbReference type="InterPro" id="IPR006311">
    <property type="entry name" value="TAT_signal"/>
</dbReference>
<dbReference type="Pfam" id="PF00754">
    <property type="entry name" value="F5_F8_type_C"/>
    <property type="match status" value="1"/>
</dbReference>
<dbReference type="PROSITE" id="PS50022">
    <property type="entry name" value="FA58C_3"/>
    <property type="match status" value="1"/>
</dbReference>
<keyword evidence="2" id="KW-1185">Reference proteome</keyword>
<gene>
    <name evidence="1" type="ORF">ACEZDG_28790</name>
</gene>
<dbReference type="CDD" id="cd00978">
    <property type="entry name" value="chitosanase_GH46"/>
    <property type="match status" value="1"/>
</dbReference>
<dbReference type="Gene3D" id="3.30.386.10">
    <property type="entry name" value="Chitosanase, subunit A, domain 2"/>
    <property type="match status" value="1"/>
</dbReference>
<dbReference type="InterPro" id="IPR000400">
    <property type="entry name" value="Glyco_hydro_46"/>
</dbReference>
<dbReference type="SUPFAM" id="SSF49785">
    <property type="entry name" value="Galactose-binding domain-like"/>
    <property type="match status" value="1"/>
</dbReference>
<organism evidence="1 2">
    <name type="scientific">Streptacidiphilus alkalitolerans</name>
    <dbReference type="NCBI Taxonomy" id="3342712"/>
    <lineage>
        <taxon>Bacteria</taxon>
        <taxon>Bacillati</taxon>
        <taxon>Actinomycetota</taxon>
        <taxon>Actinomycetes</taxon>
        <taxon>Kitasatosporales</taxon>
        <taxon>Streptomycetaceae</taxon>
        <taxon>Streptacidiphilus</taxon>
    </lineage>
</organism>
<accession>A0ABV6VI37</accession>
<evidence type="ECO:0000313" key="1">
    <source>
        <dbReference type="EMBL" id="MFC1413271.1"/>
    </source>
</evidence>
<proteinExistence type="predicted"/>
<dbReference type="InterPro" id="IPR000421">
    <property type="entry name" value="FA58C"/>
</dbReference>
<dbReference type="SMART" id="SM00231">
    <property type="entry name" value="FA58C"/>
    <property type="match status" value="1"/>
</dbReference>
<dbReference type="PANTHER" id="PTHR31956">
    <property type="entry name" value="NON-SPECIFIC PHOSPHOLIPASE C4-RELATED"/>
    <property type="match status" value="1"/>
</dbReference>
<dbReference type="PANTHER" id="PTHR31956:SF1">
    <property type="entry name" value="NON-SPECIFIC PHOSPHOLIPASE C1"/>
    <property type="match status" value="1"/>
</dbReference>
<comment type="caution">
    <text evidence="1">The sequence shown here is derived from an EMBL/GenBank/DDBJ whole genome shotgun (WGS) entry which is preliminary data.</text>
</comment>
<sequence length="737" mass="77361">MTPPNPPPPTPASMAASASTSSRRTRRGFIAAATALALTVLGVAASAAAVPSAAGPAGAAQPQAAAGGLPLYDHVVVVMEENKFYDDIVGSKDAPYINSLATQGASFSNFHGTTHPSQGNYVALFSGSTHGVADDDCPHDFSADNLGNQLLTSGHTFVGYSEALPSDGSKDCGDDGDSGYARKHNGWVDFADIPAASNLRYSRFPTDYTKLPTVSFVTPTLNDDMHDGTVKQGDTWLKSNFDGYIQWAKTHNSALVLTWDEDDGDDSTNQIATMIVGARVKPGATSATKYTHYSLLRTLEDMYGLPALGSAASASAISGIWDTSGTPTTKPPTTPPTTPPTSPPTSPPAGGANLALNRPTTTSSTESTSLGGANAVDGKSTTRWGSKEGTDPQWISVDLGRSTALSRVKLSWEAAYGKAYSIQTSDDNKTWTTVYSTASGNGGTDDLTLSGTGRYVRMYGTKRGTSYGYSLYEFEVYGTAAAAAKAGAGAGAVQAAVPRSTGDLTDPRKREIALEVVSSAANSSLDWKEQYTYIDDIGDGRGYTAGIAGFHSSTGDLLALVELYTRREPHNVLAGYLPALRRVDGSHAHTGLGAPFTAAWHRAAADPVFRTAQDDELNRESFDPAVAQAKADGLHALGQFVYFDALVTPGPGAGPAEFARIRATALRQARTPAQGGDETAYLDAFLTARTAAMRADAPHGDTSRVDTEQRVFLDQGDLDLNPSLSWHTYGDPYTIAG</sequence>
<dbReference type="Pfam" id="PF01374">
    <property type="entry name" value="Glyco_hydro_46"/>
    <property type="match status" value="1"/>
</dbReference>
<reference evidence="1 2" key="1">
    <citation type="submission" date="2024-09" db="EMBL/GenBank/DDBJ databases">
        <authorList>
            <person name="Lee S.D."/>
        </authorList>
    </citation>
    <scope>NUCLEOTIDE SEQUENCE [LARGE SCALE GENOMIC DNA]</scope>
    <source>
        <strain evidence="1 2">N1-1</strain>
    </source>
</reference>
<evidence type="ECO:0000313" key="2">
    <source>
        <dbReference type="Proteomes" id="UP001592582"/>
    </source>
</evidence>
<dbReference type="InterPro" id="IPR023099">
    <property type="entry name" value="Glyco_hydro_46_N"/>
</dbReference>
<dbReference type="Gene3D" id="3.40.720.10">
    <property type="entry name" value="Alkaline Phosphatase, subunit A"/>
    <property type="match status" value="1"/>
</dbReference>
<protein>
    <submittedName>
        <fullName evidence="1">Chitosanase</fullName>
    </submittedName>
</protein>
<dbReference type="SUPFAM" id="SSF53955">
    <property type="entry name" value="Lysozyme-like"/>
    <property type="match status" value="1"/>
</dbReference>
<dbReference type="Gene3D" id="1.20.141.10">
    <property type="entry name" value="Chitosanase, subunit A, domain 1"/>
    <property type="match status" value="1"/>
</dbReference>
<dbReference type="Pfam" id="PF04185">
    <property type="entry name" value="Phosphoesterase"/>
    <property type="match status" value="1"/>
</dbReference>
<name>A0ABV6VI37_9ACTN</name>
<dbReference type="InterPro" id="IPR017850">
    <property type="entry name" value="Alkaline_phosphatase_core_sf"/>
</dbReference>
<dbReference type="Gene3D" id="2.60.120.260">
    <property type="entry name" value="Galactose-binding domain-like"/>
    <property type="match status" value="1"/>
</dbReference>